<dbReference type="EMBL" id="KB311377">
    <property type="protein sequence ID" value="ELT89408.1"/>
    <property type="molecule type" value="Genomic_DNA"/>
</dbReference>
<gene>
    <name evidence="2" type="ORF">CAPTEDRAFT_79107</name>
</gene>
<evidence type="ECO:0000313" key="3">
    <source>
        <dbReference type="EnsemblMetazoa" id="CapteP79107"/>
    </source>
</evidence>
<accession>R7T7K5</accession>
<dbReference type="GO" id="GO:0007508">
    <property type="term" value="P:larval heart development"/>
    <property type="evidence" value="ECO:0007669"/>
    <property type="project" value="TreeGrafter"/>
</dbReference>
<evidence type="ECO:0008006" key="5">
    <source>
        <dbReference type="Google" id="ProtNLM"/>
    </source>
</evidence>
<dbReference type="HOGENOM" id="CLU_118269_4_0_1"/>
<dbReference type="EMBL" id="AMQN01032699">
    <property type="status" value="NOT_ANNOTATED_CDS"/>
    <property type="molecule type" value="Genomic_DNA"/>
</dbReference>
<dbReference type="Proteomes" id="UP000014760">
    <property type="component" value="Unassembled WGS sequence"/>
</dbReference>
<evidence type="ECO:0000313" key="2">
    <source>
        <dbReference type="EMBL" id="ELT89408.1"/>
    </source>
</evidence>
<protein>
    <recommendedName>
        <fullName evidence="5">Reverse transcriptase domain-containing protein</fullName>
    </recommendedName>
</protein>
<feature type="region of interest" description="Disordered" evidence="1">
    <location>
        <begin position="1"/>
        <end position="21"/>
    </location>
</feature>
<feature type="non-terminal residue" evidence="2">
    <location>
        <position position="1"/>
    </location>
</feature>
<dbReference type="PANTHER" id="PTHR33395">
    <property type="entry name" value="TRANSCRIPTASE, PUTATIVE-RELATED-RELATED"/>
    <property type="match status" value="1"/>
</dbReference>
<reference evidence="3" key="3">
    <citation type="submission" date="2015-06" db="UniProtKB">
        <authorList>
            <consortium name="EnsemblMetazoa"/>
        </authorList>
    </citation>
    <scope>IDENTIFICATION</scope>
</reference>
<dbReference type="GO" id="GO:0061343">
    <property type="term" value="P:cell adhesion involved in heart morphogenesis"/>
    <property type="evidence" value="ECO:0007669"/>
    <property type="project" value="TreeGrafter"/>
</dbReference>
<dbReference type="STRING" id="283909.R7T7K5"/>
<sequence length="95" mass="11070">EVRKWLKGLAPDKADGPNATHPRLYKKLSTVLYIPLYTIYQLMFQLGQWPSEWKHSAVCPIYKKKDPAEYSNYRPISLIDVPSKMLETHSARHLT</sequence>
<evidence type="ECO:0000256" key="1">
    <source>
        <dbReference type="SAM" id="MobiDB-lite"/>
    </source>
</evidence>
<reference evidence="2 4" key="2">
    <citation type="journal article" date="2013" name="Nature">
        <title>Insights into bilaterian evolution from three spiralian genomes.</title>
        <authorList>
            <person name="Simakov O."/>
            <person name="Marletaz F."/>
            <person name="Cho S.J."/>
            <person name="Edsinger-Gonzales E."/>
            <person name="Havlak P."/>
            <person name="Hellsten U."/>
            <person name="Kuo D.H."/>
            <person name="Larsson T."/>
            <person name="Lv J."/>
            <person name="Arendt D."/>
            <person name="Savage R."/>
            <person name="Osoegawa K."/>
            <person name="de Jong P."/>
            <person name="Grimwood J."/>
            <person name="Chapman J.A."/>
            <person name="Shapiro H."/>
            <person name="Aerts A."/>
            <person name="Otillar R.P."/>
            <person name="Terry A.Y."/>
            <person name="Boore J.L."/>
            <person name="Grigoriev I.V."/>
            <person name="Lindberg D.R."/>
            <person name="Seaver E.C."/>
            <person name="Weisblat D.A."/>
            <person name="Putnam N.H."/>
            <person name="Rokhsar D.S."/>
        </authorList>
    </citation>
    <scope>NUCLEOTIDE SEQUENCE</scope>
    <source>
        <strain evidence="2 4">I ESC-2004</strain>
    </source>
</reference>
<evidence type="ECO:0000313" key="4">
    <source>
        <dbReference type="Proteomes" id="UP000014760"/>
    </source>
</evidence>
<organism evidence="2">
    <name type="scientific">Capitella teleta</name>
    <name type="common">Polychaete worm</name>
    <dbReference type="NCBI Taxonomy" id="283909"/>
    <lineage>
        <taxon>Eukaryota</taxon>
        <taxon>Metazoa</taxon>
        <taxon>Spiralia</taxon>
        <taxon>Lophotrochozoa</taxon>
        <taxon>Annelida</taxon>
        <taxon>Polychaeta</taxon>
        <taxon>Sedentaria</taxon>
        <taxon>Scolecida</taxon>
        <taxon>Capitellidae</taxon>
        <taxon>Capitella</taxon>
    </lineage>
</organism>
<dbReference type="GO" id="GO:0031012">
    <property type="term" value="C:extracellular matrix"/>
    <property type="evidence" value="ECO:0007669"/>
    <property type="project" value="TreeGrafter"/>
</dbReference>
<proteinExistence type="predicted"/>
<dbReference type="EnsemblMetazoa" id="CapteT79107">
    <property type="protein sequence ID" value="CapteP79107"/>
    <property type="gene ID" value="CapteG79107"/>
</dbReference>
<keyword evidence="4" id="KW-1185">Reference proteome</keyword>
<dbReference type="OMA" id="NAFENVW"/>
<name>R7T7K5_CAPTE</name>
<dbReference type="AlphaFoldDB" id="R7T7K5"/>
<dbReference type="PANTHER" id="PTHR33395:SF22">
    <property type="entry name" value="REVERSE TRANSCRIPTASE DOMAIN-CONTAINING PROTEIN"/>
    <property type="match status" value="1"/>
</dbReference>
<reference evidence="4" key="1">
    <citation type="submission" date="2012-12" db="EMBL/GenBank/DDBJ databases">
        <authorList>
            <person name="Hellsten U."/>
            <person name="Grimwood J."/>
            <person name="Chapman J.A."/>
            <person name="Shapiro H."/>
            <person name="Aerts A."/>
            <person name="Otillar R.P."/>
            <person name="Terry A.Y."/>
            <person name="Boore J.L."/>
            <person name="Simakov O."/>
            <person name="Marletaz F."/>
            <person name="Cho S.-J."/>
            <person name="Edsinger-Gonzales E."/>
            <person name="Havlak P."/>
            <person name="Kuo D.-H."/>
            <person name="Larsson T."/>
            <person name="Lv J."/>
            <person name="Arendt D."/>
            <person name="Savage R."/>
            <person name="Osoegawa K."/>
            <person name="de Jong P."/>
            <person name="Lindberg D.R."/>
            <person name="Seaver E.C."/>
            <person name="Weisblat D.A."/>
            <person name="Putnam N.H."/>
            <person name="Grigoriev I.V."/>
            <person name="Rokhsar D.S."/>
        </authorList>
    </citation>
    <scope>NUCLEOTIDE SEQUENCE</scope>
    <source>
        <strain evidence="4">I ESC-2004</strain>
    </source>
</reference>
<feature type="non-terminal residue" evidence="2">
    <location>
        <position position="95"/>
    </location>
</feature>
<dbReference type="OrthoDB" id="6154608at2759"/>